<evidence type="ECO:0000313" key="1">
    <source>
        <dbReference type="EMBL" id="GGM68183.1"/>
    </source>
</evidence>
<dbReference type="EMBL" id="BMMK01000022">
    <property type="protein sequence ID" value="GGM68183.1"/>
    <property type="molecule type" value="Genomic_DNA"/>
</dbReference>
<accession>A0A8J3CB39</accession>
<organism evidence="1 2">
    <name type="scientific">Longimycelium tulufanense</name>
    <dbReference type="NCBI Taxonomy" id="907463"/>
    <lineage>
        <taxon>Bacteria</taxon>
        <taxon>Bacillati</taxon>
        <taxon>Actinomycetota</taxon>
        <taxon>Actinomycetes</taxon>
        <taxon>Pseudonocardiales</taxon>
        <taxon>Pseudonocardiaceae</taxon>
        <taxon>Longimycelium</taxon>
    </lineage>
</organism>
<name>A0A8J3CB39_9PSEU</name>
<sequence length="81" mass="9241">MTSIDERARIVRDAWTTGVTTHFPGDPKPSYVAPWDETPEWGRQAATAVYDQVRAFIDVTDGATIKLTREQKGRYVLMRGW</sequence>
<dbReference type="AlphaFoldDB" id="A0A8J3CB39"/>
<comment type="caution">
    <text evidence="1">The sequence shown here is derived from an EMBL/GenBank/DDBJ whole genome shotgun (WGS) entry which is preliminary data.</text>
</comment>
<gene>
    <name evidence="1" type="ORF">GCM10012275_43390</name>
</gene>
<dbReference type="RefSeq" id="WP_189060244.1">
    <property type="nucleotide sequence ID" value="NZ_BMMK01000022.1"/>
</dbReference>
<dbReference type="Proteomes" id="UP000637578">
    <property type="component" value="Unassembled WGS sequence"/>
</dbReference>
<reference evidence="1" key="2">
    <citation type="submission" date="2020-09" db="EMBL/GenBank/DDBJ databases">
        <authorList>
            <person name="Sun Q."/>
            <person name="Zhou Y."/>
        </authorList>
    </citation>
    <scope>NUCLEOTIDE SEQUENCE</scope>
    <source>
        <strain evidence="1">CGMCC 4.5737</strain>
    </source>
</reference>
<proteinExistence type="predicted"/>
<reference evidence="1" key="1">
    <citation type="journal article" date="2014" name="Int. J. Syst. Evol. Microbiol.">
        <title>Complete genome sequence of Corynebacterium casei LMG S-19264T (=DSM 44701T), isolated from a smear-ripened cheese.</title>
        <authorList>
            <consortium name="US DOE Joint Genome Institute (JGI-PGF)"/>
            <person name="Walter F."/>
            <person name="Albersmeier A."/>
            <person name="Kalinowski J."/>
            <person name="Ruckert C."/>
        </authorList>
    </citation>
    <scope>NUCLEOTIDE SEQUENCE</scope>
    <source>
        <strain evidence="1">CGMCC 4.5737</strain>
    </source>
</reference>
<protein>
    <submittedName>
        <fullName evidence="1">Uncharacterized protein</fullName>
    </submittedName>
</protein>
<keyword evidence="2" id="KW-1185">Reference proteome</keyword>
<evidence type="ECO:0000313" key="2">
    <source>
        <dbReference type="Proteomes" id="UP000637578"/>
    </source>
</evidence>